<keyword evidence="1" id="KW-0732">Signal</keyword>
<dbReference type="Proteomes" id="UP001501411">
    <property type="component" value="Unassembled WGS sequence"/>
</dbReference>
<protein>
    <recommendedName>
        <fullName evidence="4">DUF4198 domain-containing protein</fullName>
    </recommendedName>
</protein>
<evidence type="ECO:0000313" key="2">
    <source>
        <dbReference type="EMBL" id="GAA4787964.1"/>
    </source>
</evidence>
<organism evidence="2 3">
    <name type="scientific">Olivibacter ginsenosidimutans</name>
    <dbReference type="NCBI Taxonomy" id="1176537"/>
    <lineage>
        <taxon>Bacteria</taxon>
        <taxon>Pseudomonadati</taxon>
        <taxon>Bacteroidota</taxon>
        <taxon>Sphingobacteriia</taxon>
        <taxon>Sphingobacteriales</taxon>
        <taxon>Sphingobacteriaceae</taxon>
        <taxon>Olivibacter</taxon>
    </lineage>
</organism>
<evidence type="ECO:0008006" key="4">
    <source>
        <dbReference type="Google" id="ProtNLM"/>
    </source>
</evidence>
<dbReference type="EMBL" id="BAABIQ010000008">
    <property type="protein sequence ID" value="GAA4787964.1"/>
    <property type="molecule type" value="Genomic_DNA"/>
</dbReference>
<evidence type="ECO:0000256" key="1">
    <source>
        <dbReference type="SAM" id="SignalP"/>
    </source>
</evidence>
<name>A0ABP9AYH1_9SPHI</name>
<comment type="caution">
    <text evidence="2">The sequence shown here is derived from an EMBL/GenBank/DDBJ whole genome shotgun (WGS) entry which is preliminary data.</text>
</comment>
<proteinExistence type="predicted"/>
<keyword evidence="3" id="KW-1185">Reference proteome</keyword>
<gene>
    <name evidence="2" type="ORF">GCM10023231_15140</name>
</gene>
<feature type="chain" id="PRO_5045435343" description="DUF4198 domain-containing protein" evidence="1">
    <location>
        <begin position="26"/>
        <end position="239"/>
    </location>
</feature>
<accession>A0ABP9AYH1</accession>
<evidence type="ECO:0000313" key="3">
    <source>
        <dbReference type="Proteomes" id="UP001501411"/>
    </source>
</evidence>
<dbReference type="RefSeq" id="WP_345231147.1">
    <property type="nucleotide sequence ID" value="NZ_BAABIQ010000008.1"/>
</dbReference>
<reference evidence="3" key="1">
    <citation type="journal article" date="2019" name="Int. J. Syst. Evol. Microbiol.">
        <title>The Global Catalogue of Microorganisms (GCM) 10K type strain sequencing project: providing services to taxonomists for standard genome sequencing and annotation.</title>
        <authorList>
            <consortium name="The Broad Institute Genomics Platform"/>
            <consortium name="The Broad Institute Genome Sequencing Center for Infectious Disease"/>
            <person name="Wu L."/>
            <person name="Ma J."/>
        </authorList>
    </citation>
    <scope>NUCLEOTIDE SEQUENCE [LARGE SCALE GENOMIC DNA]</scope>
    <source>
        <strain evidence="3">JCM 18200</strain>
    </source>
</reference>
<sequence length="239" mass="26224">MMKTMKLLTVLLLGVFSLQEIQAHALWVSTAHSGTKGVSHDVKVFFAEPGEKWEPLDGDEWKLVEGFELWLVKPNGEKSRLKLFPEDDHYAASFTPEVDGLYGVELKHEKVGVLTFEKMPPFIPYFYASAAIIVGKGSLAQLKKSDLPIQVVPQWNGSSKVDGFTIVIKDGGKGKAFVVTPNGAVKQLGEVASGTQTFEAKESGTYQVELSVQDKKGGSFEGKEYKAAFYTATTVFEIP</sequence>
<feature type="signal peptide" evidence="1">
    <location>
        <begin position="1"/>
        <end position="25"/>
    </location>
</feature>